<evidence type="ECO:0000313" key="2">
    <source>
        <dbReference type="Proteomes" id="UP000184255"/>
    </source>
</evidence>
<dbReference type="EMBL" id="FCQH01000011">
    <property type="protein sequence ID" value="CVL00508.1"/>
    <property type="molecule type" value="Genomic_DNA"/>
</dbReference>
<reference evidence="2" key="1">
    <citation type="journal article" date="2016" name="Genome Biol. Evol.">
        <title>Comparative 'omics' of the Fusarium fujikuroi species complex highlights differences in genetic potential and metabolite synthesis.</title>
        <authorList>
            <person name="Niehaus E.-M."/>
            <person name="Muensterkoetter M."/>
            <person name="Proctor R.H."/>
            <person name="Brown D.W."/>
            <person name="Sharon A."/>
            <person name="Idan Y."/>
            <person name="Oren-Young L."/>
            <person name="Sieber C.M."/>
            <person name="Novak O."/>
            <person name="Pencik A."/>
            <person name="Tarkowska D."/>
            <person name="Hromadova K."/>
            <person name="Freeman S."/>
            <person name="Maymon M."/>
            <person name="Elazar M."/>
            <person name="Youssef S.A."/>
            <person name="El-Shabrawy E.S.M."/>
            <person name="Shalaby A.B.A."/>
            <person name="Houterman P."/>
            <person name="Brock N.L."/>
            <person name="Burkhardt I."/>
            <person name="Tsavkelova E.A."/>
            <person name="Dickschat J.S."/>
            <person name="Galuszka P."/>
            <person name="Gueldener U."/>
            <person name="Tudzynski B."/>
        </authorList>
    </citation>
    <scope>NUCLEOTIDE SEQUENCE [LARGE SCALE GENOMIC DNA]</scope>
    <source>
        <strain evidence="2">MRC7560</strain>
    </source>
</reference>
<keyword evidence="2" id="KW-1185">Reference proteome</keyword>
<sequence>MNTPEAVERCVHLISTLRRYGCFDDQRFESAYKTRAETVSADLKNWGAISVDHTVFRYTLESAVWKDSFCHLDSPPEFPWSITDFQPRTFLYYRWSLVFLLIKALSGRRPPLPLNNECDTDMSI</sequence>
<accession>A0A1L7TPC4</accession>
<evidence type="ECO:0000313" key="1">
    <source>
        <dbReference type="EMBL" id="CVL00508.1"/>
    </source>
</evidence>
<gene>
    <name evidence="1" type="ORF">FMAN_09929</name>
</gene>
<dbReference type="RefSeq" id="XP_041686415.1">
    <property type="nucleotide sequence ID" value="XM_041820546.1"/>
</dbReference>
<dbReference type="Proteomes" id="UP000184255">
    <property type="component" value="Unassembled WGS sequence"/>
</dbReference>
<dbReference type="GeneID" id="65089186"/>
<proteinExistence type="predicted"/>
<protein>
    <submittedName>
        <fullName evidence="1">Uncharacterized protein</fullName>
    </submittedName>
</protein>
<organism evidence="1 2">
    <name type="scientific">Fusarium mangiferae</name>
    <name type="common">Mango malformation disease fungus</name>
    <dbReference type="NCBI Taxonomy" id="192010"/>
    <lineage>
        <taxon>Eukaryota</taxon>
        <taxon>Fungi</taxon>
        <taxon>Dikarya</taxon>
        <taxon>Ascomycota</taxon>
        <taxon>Pezizomycotina</taxon>
        <taxon>Sordariomycetes</taxon>
        <taxon>Hypocreomycetidae</taxon>
        <taxon>Hypocreales</taxon>
        <taxon>Nectriaceae</taxon>
        <taxon>Fusarium</taxon>
        <taxon>Fusarium fujikuroi species complex</taxon>
    </lineage>
</organism>
<name>A0A1L7TPC4_FUSMA</name>
<comment type="caution">
    <text evidence="1">The sequence shown here is derived from an EMBL/GenBank/DDBJ whole genome shotgun (WGS) entry which is preliminary data.</text>
</comment>
<dbReference type="VEuPathDB" id="FungiDB:FMAN_09929"/>
<dbReference type="AlphaFoldDB" id="A0A1L7TPC4"/>